<gene>
    <name evidence="4" type="ORF">TIFTF001_016255</name>
    <name evidence="3" type="ORF">TIFTF001_051593</name>
</gene>
<evidence type="ECO:0000313" key="4">
    <source>
        <dbReference type="EMBL" id="GMN47071.1"/>
    </source>
</evidence>
<accession>A0AA88ANA7</accession>
<keyword evidence="2" id="KW-0812">Transmembrane</keyword>
<sequence>MKVAVDVLDTPIDPAPAEQAQNSSPASVSAGHLTPLVLLLIASAWLWNFII</sequence>
<evidence type="ECO:0000313" key="5">
    <source>
        <dbReference type="Proteomes" id="UP001187192"/>
    </source>
</evidence>
<name>A0AA88ANA7_FICCA</name>
<protein>
    <submittedName>
        <fullName evidence="4">Uncharacterized protein</fullName>
    </submittedName>
</protein>
<keyword evidence="5" id="KW-1185">Reference proteome</keyword>
<dbReference type="AlphaFoldDB" id="A0AA88ANA7"/>
<comment type="caution">
    <text evidence="4">The sequence shown here is derived from an EMBL/GenBank/DDBJ whole genome shotgun (WGS) entry which is preliminary data.</text>
</comment>
<feature type="region of interest" description="Disordered" evidence="1">
    <location>
        <begin position="1"/>
        <end position="29"/>
    </location>
</feature>
<reference evidence="4" key="1">
    <citation type="submission" date="2023-07" db="EMBL/GenBank/DDBJ databases">
        <title>draft genome sequence of fig (Ficus carica).</title>
        <authorList>
            <person name="Takahashi T."/>
            <person name="Nishimura K."/>
        </authorList>
    </citation>
    <scope>NUCLEOTIDE SEQUENCE</scope>
</reference>
<dbReference type="EMBL" id="BTGU01000024">
    <property type="protein sequence ID" value="GMN47071.1"/>
    <property type="molecule type" value="Genomic_DNA"/>
</dbReference>
<proteinExistence type="predicted"/>
<keyword evidence="2" id="KW-0472">Membrane</keyword>
<evidence type="ECO:0000256" key="1">
    <source>
        <dbReference type="SAM" id="MobiDB-lite"/>
    </source>
</evidence>
<keyword evidence="2" id="KW-1133">Transmembrane helix</keyword>
<feature type="transmembrane region" description="Helical" evidence="2">
    <location>
        <begin position="32"/>
        <end position="50"/>
    </location>
</feature>
<dbReference type="Proteomes" id="UP001187192">
    <property type="component" value="Unassembled WGS sequence"/>
</dbReference>
<organism evidence="4 5">
    <name type="scientific">Ficus carica</name>
    <name type="common">Common fig</name>
    <dbReference type="NCBI Taxonomy" id="3494"/>
    <lineage>
        <taxon>Eukaryota</taxon>
        <taxon>Viridiplantae</taxon>
        <taxon>Streptophyta</taxon>
        <taxon>Embryophyta</taxon>
        <taxon>Tracheophyta</taxon>
        <taxon>Spermatophyta</taxon>
        <taxon>Magnoliopsida</taxon>
        <taxon>eudicotyledons</taxon>
        <taxon>Gunneridae</taxon>
        <taxon>Pentapetalae</taxon>
        <taxon>rosids</taxon>
        <taxon>fabids</taxon>
        <taxon>Rosales</taxon>
        <taxon>Moraceae</taxon>
        <taxon>Ficeae</taxon>
        <taxon>Ficus</taxon>
    </lineage>
</organism>
<evidence type="ECO:0000256" key="2">
    <source>
        <dbReference type="SAM" id="Phobius"/>
    </source>
</evidence>
<evidence type="ECO:0000313" key="3">
    <source>
        <dbReference type="EMBL" id="GMN27410.1"/>
    </source>
</evidence>
<dbReference type="EMBL" id="BTGU01009706">
    <property type="protein sequence ID" value="GMN27410.1"/>
    <property type="molecule type" value="Genomic_DNA"/>
</dbReference>